<evidence type="ECO:0000259" key="15">
    <source>
        <dbReference type="Pfam" id="PF03104"/>
    </source>
</evidence>
<name>A0AAF0FBR4_9BASI</name>
<keyword evidence="19" id="KW-1185">Reference proteome</keyword>
<feature type="compositionally biased region" description="Basic residues" evidence="13">
    <location>
        <begin position="94"/>
        <end position="104"/>
    </location>
</feature>
<reference evidence="18" key="1">
    <citation type="submission" date="2023-02" db="EMBL/GenBank/DDBJ databases">
        <title>Mating type loci evolution in Malassezia.</title>
        <authorList>
            <person name="Coelho M.A."/>
        </authorList>
    </citation>
    <scope>NUCLEOTIDE SEQUENCE</scope>
    <source>
        <strain evidence="18">CBS 14136</strain>
    </source>
</reference>
<dbReference type="FunFam" id="3.30.70.2820:FF:000001">
    <property type="entry name" value="DNA polymerase"/>
    <property type="match status" value="1"/>
</dbReference>
<dbReference type="GO" id="GO:0008270">
    <property type="term" value="F:zinc ion binding"/>
    <property type="evidence" value="ECO:0007669"/>
    <property type="project" value="UniProtKB-KW"/>
</dbReference>
<dbReference type="Gene3D" id="3.90.1600.10">
    <property type="entry name" value="Palm domain of DNA polymerase"/>
    <property type="match status" value="2"/>
</dbReference>
<proteinExistence type="inferred from homology"/>
<comment type="catalytic activity">
    <reaction evidence="12">
        <text>DNA(n) + a 2'-deoxyribonucleoside 5'-triphosphate = DNA(n+1) + diphosphate</text>
        <dbReference type="Rhea" id="RHEA:22508"/>
        <dbReference type="Rhea" id="RHEA-COMP:17339"/>
        <dbReference type="Rhea" id="RHEA-COMP:17340"/>
        <dbReference type="ChEBI" id="CHEBI:33019"/>
        <dbReference type="ChEBI" id="CHEBI:61560"/>
        <dbReference type="ChEBI" id="CHEBI:173112"/>
        <dbReference type="EC" id="2.7.7.7"/>
    </reaction>
</comment>
<dbReference type="Gene3D" id="3.30.70.2820">
    <property type="match status" value="1"/>
</dbReference>
<dbReference type="EMBL" id="CP118376">
    <property type="protein sequence ID" value="WFD43376.1"/>
    <property type="molecule type" value="Genomic_DNA"/>
</dbReference>
<gene>
    <name evidence="18" type="primary">POL1</name>
    <name evidence="18" type="ORF">MPSI1_002037</name>
</gene>
<evidence type="ECO:0000259" key="16">
    <source>
        <dbReference type="Pfam" id="PF08996"/>
    </source>
</evidence>
<dbReference type="Gene3D" id="3.30.420.10">
    <property type="entry name" value="Ribonuclease H-like superfamily/Ribonuclease H"/>
    <property type="match status" value="1"/>
</dbReference>
<dbReference type="GO" id="GO:0006273">
    <property type="term" value="P:lagging strand elongation"/>
    <property type="evidence" value="ECO:0007669"/>
    <property type="project" value="TreeGrafter"/>
</dbReference>
<evidence type="ECO:0000256" key="13">
    <source>
        <dbReference type="SAM" id="MobiDB-lite"/>
    </source>
</evidence>
<dbReference type="GO" id="GO:0000166">
    <property type="term" value="F:nucleotide binding"/>
    <property type="evidence" value="ECO:0007669"/>
    <property type="project" value="InterPro"/>
</dbReference>
<accession>A0AAF0FBR4</accession>
<dbReference type="GO" id="GO:0005658">
    <property type="term" value="C:alpha DNA polymerase:primase complex"/>
    <property type="evidence" value="ECO:0007669"/>
    <property type="project" value="UniProtKB-ARBA"/>
</dbReference>
<evidence type="ECO:0000256" key="4">
    <source>
        <dbReference type="ARBA" id="ARBA00022695"/>
    </source>
</evidence>
<dbReference type="SUPFAM" id="SSF53098">
    <property type="entry name" value="Ribonuclease H-like"/>
    <property type="match status" value="1"/>
</dbReference>
<dbReference type="InterPro" id="IPR006134">
    <property type="entry name" value="DNA-dir_DNA_pol_B_multi_dom"/>
</dbReference>
<dbReference type="PROSITE" id="PS00116">
    <property type="entry name" value="DNA_POLYMERASE_B"/>
    <property type="match status" value="1"/>
</dbReference>
<keyword evidence="11" id="KW-0539">Nucleus</keyword>
<keyword evidence="5 12" id="KW-0235">DNA replication</keyword>
<evidence type="ECO:0000256" key="6">
    <source>
        <dbReference type="ARBA" id="ARBA00022723"/>
    </source>
</evidence>
<dbReference type="PRINTS" id="PR00106">
    <property type="entry name" value="DNAPOLB"/>
</dbReference>
<dbReference type="PANTHER" id="PTHR45861:SF1">
    <property type="entry name" value="DNA POLYMERASE ALPHA CATALYTIC SUBUNIT"/>
    <property type="match status" value="1"/>
</dbReference>
<feature type="domain" description="Zinc finger DNA-directed DNA polymerase family B alpha" evidence="16">
    <location>
        <begin position="1274"/>
        <end position="1461"/>
    </location>
</feature>
<keyword evidence="8" id="KW-0862">Zinc</keyword>
<dbReference type="Gene3D" id="1.10.132.60">
    <property type="entry name" value="DNA polymerase family B, C-terminal domain"/>
    <property type="match status" value="1"/>
</dbReference>
<evidence type="ECO:0000313" key="19">
    <source>
        <dbReference type="Proteomes" id="UP001214628"/>
    </source>
</evidence>
<feature type="domain" description="DNA-directed DNA polymerase family B exonuclease" evidence="15">
    <location>
        <begin position="491"/>
        <end position="731"/>
    </location>
</feature>
<comment type="similarity">
    <text evidence="2 12">Belongs to the DNA polymerase type-B family.</text>
</comment>
<dbReference type="InterPro" id="IPR045846">
    <property type="entry name" value="POLBc_alpha"/>
</dbReference>
<evidence type="ECO:0000256" key="1">
    <source>
        <dbReference type="ARBA" id="ARBA00004123"/>
    </source>
</evidence>
<dbReference type="Gene3D" id="2.40.50.730">
    <property type="match status" value="1"/>
</dbReference>
<dbReference type="InterPro" id="IPR015088">
    <property type="entry name" value="Znf_DNA-dir_DNA_pol_B_alpha"/>
</dbReference>
<feature type="region of interest" description="Disordered" evidence="13">
    <location>
        <begin position="53"/>
        <end position="137"/>
    </location>
</feature>
<dbReference type="GO" id="GO:0006281">
    <property type="term" value="P:DNA repair"/>
    <property type="evidence" value="ECO:0007669"/>
    <property type="project" value="UniProtKB-ARBA"/>
</dbReference>
<evidence type="ECO:0000256" key="3">
    <source>
        <dbReference type="ARBA" id="ARBA00022679"/>
    </source>
</evidence>
<evidence type="ECO:0000256" key="2">
    <source>
        <dbReference type="ARBA" id="ARBA00005755"/>
    </source>
</evidence>
<dbReference type="InterPro" id="IPR042087">
    <property type="entry name" value="DNA_pol_B_thumb"/>
</dbReference>
<dbReference type="SUPFAM" id="SSF56672">
    <property type="entry name" value="DNA/RNA polymerases"/>
    <property type="match status" value="1"/>
</dbReference>
<dbReference type="Gene3D" id="1.10.3200.20">
    <property type="entry name" value="DNA Polymerase alpha, zinc finger"/>
    <property type="match status" value="1"/>
</dbReference>
<dbReference type="PANTHER" id="PTHR45861">
    <property type="entry name" value="DNA POLYMERASE ALPHA CATALYTIC SUBUNIT"/>
    <property type="match status" value="1"/>
</dbReference>
<dbReference type="GO" id="GO:0006272">
    <property type="term" value="P:leading strand elongation"/>
    <property type="evidence" value="ECO:0007669"/>
    <property type="project" value="TreeGrafter"/>
</dbReference>
<evidence type="ECO:0000256" key="9">
    <source>
        <dbReference type="ARBA" id="ARBA00022932"/>
    </source>
</evidence>
<feature type="region of interest" description="Disordered" evidence="13">
    <location>
        <begin position="152"/>
        <end position="232"/>
    </location>
</feature>
<feature type="domain" description="DNA polymerase alpha catalytic subunit N-terminal" evidence="17">
    <location>
        <begin position="11"/>
        <end position="74"/>
    </location>
</feature>
<keyword evidence="9 12" id="KW-0239">DNA-directed DNA polymerase</keyword>
<evidence type="ECO:0000256" key="12">
    <source>
        <dbReference type="RuleBase" id="RU000442"/>
    </source>
</evidence>
<dbReference type="InterPro" id="IPR006133">
    <property type="entry name" value="DNA-dir_DNA_pol_B_exonuc"/>
</dbReference>
<dbReference type="Pfam" id="PF03104">
    <property type="entry name" value="DNA_pol_B_exo1"/>
    <property type="match status" value="1"/>
</dbReference>
<dbReference type="Proteomes" id="UP001214628">
    <property type="component" value="Chromosome 2"/>
</dbReference>
<dbReference type="InterPro" id="IPR036397">
    <property type="entry name" value="RNaseH_sf"/>
</dbReference>
<dbReference type="InterPro" id="IPR038256">
    <property type="entry name" value="Pol_alpha_znc_sf"/>
</dbReference>
<dbReference type="InterPro" id="IPR024647">
    <property type="entry name" value="DNA_pol_a_cat_su_N"/>
</dbReference>
<keyword evidence="10 12" id="KW-0238">DNA-binding</keyword>
<dbReference type="GO" id="GO:0003697">
    <property type="term" value="F:single-stranded DNA binding"/>
    <property type="evidence" value="ECO:0007669"/>
    <property type="project" value="TreeGrafter"/>
</dbReference>
<evidence type="ECO:0000256" key="8">
    <source>
        <dbReference type="ARBA" id="ARBA00022833"/>
    </source>
</evidence>
<dbReference type="GO" id="GO:1902975">
    <property type="term" value="P:mitotic DNA replication initiation"/>
    <property type="evidence" value="ECO:0007669"/>
    <property type="project" value="InterPro"/>
</dbReference>
<evidence type="ECO:0000259" key="14">
    <source>
        <dbReference type="Pfam" id="PF00136"/>
    </source>
</evidence>
<feature type="domain" description="DNA-directed DNA polymerase family B multifunctional" evidence="14">
    <location>
        <begin position="799"/>
        <end position="1236"/>
    </location>
</feature>
<dbReference type="Pfam" id="PF12254">
    <property type="entry name" value="DNA_pol_alpha_N"/>
    <property type="match status" value="1"/>
</dbReference>
<protein>
    <recommendedName>
        <fullName evidence="12">DNA polymerase</fullName>
        <ecNumber evidence="12">2.7.7.7</ecNumber>
    </recommendedName>
</protein>
<dbReference type="Pfam" id="PF00136">
    <property type="entry name" value="DNA_pol_B"/>
    <property type="match status" value="1"/>
</dbReference>
<evidence type="ECO:0000256" key="7">
    <source>
        <dbReference type="ARBA" id="ARBA00022771"/>
    </source>
</evidence>
<feature type="compositionally biased region" description="Polar residues" evidence="13">
    <location>
        <begin position="152"/>
        <end position="172"/>
    </location>
</feature>
<dbReference type="InterPro" id="IPR023211">
    <property type="entry name" value="DNA_pol_palm_dom_sf"/>
</dbReference>
<dbReference type="FunFam" id="1.10.132.60:FF:000004">
    <property type="entry name" value="DNA polymerase"/>
    <property type="match status" value="1"/>
</dbReference>
<dbReference type="EC" id="2.7.7.7" evidence="12"/>
<evidence type="ECO:0000313" key="18">
    <source>
        <dbReference type="EMBL" id="WFD43376.1"/>
    </source>
</evidence>
<feature type="compositionally biased region" description="Basic and acidic residues" evidence="13">
    <location>
        <begin position="68"/>
        <end position="79"/>
    </location>
</feature>
<sequence length="1466" mass="164974">MATRAQRLEALAALKASRTGKLGSHVAMDEDDAIYDEVSEETYQSIVRGRMMEDDFIEDDDGSGYVDHGQDEWDTREASDPETEDEQEYYERTGRRKPKKKSVKRDRGAVAGQLDYVGRRKAREPRSKMEEAPTIESEDAFMSQLFGNLQGSLASQTQPKSARFTSVQQESPSALLARKRKQTHVNAIPPLQASSSSTEASSDPPDLAQESWTDDVHIAGGDTSPWSTSDPADAAAIPVSAKKMKSEPVSEDIEQDDFDIHHVEAKRVSNPVSGRAQARIQDSPTDRGDQRKPLAPSALRTPSRVNSSAAASTPPLSAKTPASNLQSWHTIHQGLESASSPRESSQNVATSSSLSCFQDDRSVHFFWFDHYEVQGTIHLFGKVWDKASQQYVSCSVSVGGIERCVFLQPRDKMLVNGHPSDRVPGEDEVYEEFDAIRSKHGIQAWLGKWVTRKYAFELPDVPEEGQYMKVKYGFDEPQLPMDLSGATFARAFGTNTSAFELFVVKRKIMGPCWLRLEDVSLRKDTPQTWCKLELEMDDPKAVAPFSDTDGSAPKETPPLTIMSLSTRSVVNYKENKREIVAISARTWRDTSLENATPPEQLRSTSFTAVRPLGPSFPARFEQEAKQGRTKIQALKYERMVLNSFLAQVHLNDPDVILSYDFAGSNLDILLHRMRDLKCEQWTKMGRLRRTKWPVLKQGMNTRVLAGRLVCDLSSDTAKGMITSTTWSLSEMCRTYLNVQREDIDPDDVASYFDCTAPTPDRLLNFVRHCEVDAYFQMAIGNRVQLLALTKQLTNLAGNAWSRTLNGGRAERNEYILLHEFHRKKYICPDKISAWEKKNLLASKEEVGQTSHKKEKFKGGLVFEPKRGLWDRFILVMDFNSLYPSIIQEFNIDFTTVHRAGIEGEAIPDVPSSDVSQGVLPHLIATLVNRRRQVKALMKDKNAPAIKQLQWNIKQQALKLTANSMYGCLGFENSRFYARPLAALTTFKGREILTMTRDLAESMSLDVIYGDTDSVMINTNCIDYSEAIRIGHEFQRAVNEKYRLLEIDIDGVFQRMLLLQKKKYAALLVNDAGKTSTEIKGLDMKRREYCQLSKNVSSYVLDQILSGEATEMVVEKIHEYLEQVGNDVRQNKIPLEDFIIYKRLGKRPEDYPDAQNQPHVQVALRMLAKNESARSGDVIPYVFCAGPQQDSKATQAERAYHPDDVRRHAGEEAYAIDTKHYLSLQIMPPIERICECIEGTDRARLAACLGLDANAYTAAAMSDAASGRTFTPLDSQVPSTVRYAQCEPCTVRCRACAQSVTLEPLACLRSDAQQYITPGAGLVCTNSDCGQPLSIASVYVQLQTQIRSYIARYYDGVAVCSESTCQARTAQTGVYSGRCLVPACRGRTKLVYSDKELYTQLCYFAYLFDTDRALAEIGDGPQRPHVQDVIKKHQDKIYSMQQCVQQYLGRNARRYVDLRKLFAFMRM</sequence>
<evidence type="ECO:0000256" key="5">
    <source>
        <dbReference type="ARBA" id="ARBA00022705"/>
    </source>
</evidence>
<evidence type="ECO:0000259" key="17">
    <source>
        <dbReference type="Pfam" id="PF12254"/>
    </source>
</evidence>
<dbReference type="InterPro" id="IPR006172">
    <property type="entry name" value="DNA-dir_DNA_pol_B"/>
</dbReference>
<organism evidence="18 19">
    <name type="scientific">Malassezia psittaci</name>
    <dbReference type="NCBI Taxonomy" id="1821823"/>
    <lineage>
        <taxon>Eukaryota</taxon>
        <taxon>Fungi</taxon>
        <taxon>Dikarya</taxon>
        <taxon>Basidiomycota</taxon>
        <taxon>Ustilaginomycotina</taxon>
        <taxon>Malasseziomycetes</taxon>
        <taxon>Malasseziales</taxon>
        <taxon>Malasseziaceae</taxon>
        <taxon>Malassezia</taxon>
    </lineage>
</organism>
<evidence type="ECO:0000256" key="10">
    <source>
        <dbReference type="ARBA" id="ARBA00023125"/>
    </source>
</evidence>
<dbReference type="NCBIfam" id="TIGR00592">
    <property type="entry name" value="pol2"/>
    <property type="match status" value="1"/>
</dbReference>
<dbReference type="Pfam" id="PF08996">
    <property type="entry name" value="zf-DNA_Pol"/>
    <property type="match status" value="1"/>
</dbReference>
<feature type="compositionally biased region" description="Low complexity" evidence="13">
    <location>
        <begin position="307"/>
        <end position="323"/>
    </location>
</feature>
<feature type="compositionally biased region" description="Low complexity" evidence="13">
    <location>
        <begin position="193"/>
        <end position="202"/>
    </location>
</feature>
<dbReference type="FunFam" id="3.30.420.10:FF:000036">
    <property type="entry name" value="DNA polymerase"/>
    <property type="match status" value="1"/>
</dbReference>
<dbReference type="CDD" id="cd05532">
    <property type="entry name" value="POLBc_alpha"/>
    <property type="match status" value="1"/>
</dbReference>
<dbReference type="GO" id="GO:0003887">
    <property type="term" value="F:DNA-directed DNA polymerase activity"/>
    <property type="evidence" value="ECO:0007669"/>
    <property type="project" value="UniProtKB-KW"/>
</dbReference>
<feature type="region of interest" description="Disordered" evidence="13">
    <location>
        <begin position="265"/>
        <end position="323"/>
    </location>
</feature>
<comment type="subcellular location">
    <subcellularLocation>
        <location evidence="1">Nucleus</location>
    </subcellularLocation>
</comment>
<dbReference type="CDD" id="cd05776">
    <property type="entry name" value="DNA_polB_alpha_exo"/>
    <property type="match status" value="1"/>
</dbReference>
<keyword evidence="4 12" id="KW-0548">Nucleotidyltransferase</keyword>
<dbReference type="InterPro" id="IPR043502">
    <property type="entry name" value="DNA/RNA_pol_sf"/>
</dbReference>
<dbReference type="GO" id="GO:0003682">
    <property type="term" value="F:chromatin binding"/>
    <property type="evidence" value="ECO:0007669"/>
    <property type="project" value="TreeGrafter"/>
</dbReference>
<dbReference type="GO" id="GO:0003688">
    <property type="term" value="F:DNA replication origin binding"/>
    <property type="evidence" value="ECO:0007669"/>
    <property type="project" value="TreeGrafter"/>
</dbReference>
<dbReference type="InterPro" id="IPR017964">
    <property type="entry name" value="DNA-dir_DNA_pol_B_CS"/>
</dbReference>
<dbReference type="InterPro" id="IPR012337">
    <property type="entry name" value="RNaseH-like_sf"/>
</dbReference>
<dbReference type="SMART" id="SM00486">
    <property type="entry name" value="POLBc"/>
    <property type="match status" value="1"/>
</dbReference>
<evidence type="ECO:0000256" key="11">
    <source>
        <dbReference type="ARBA" id="ARBA00023242"/>
    </source>
</evidence>
<keyword evidence="6" id="KW-0479">Metal-binding</keyword>
<keyword evidence="7" id="KW-0863">Zinc-finger</keyword>
<keyword evidence="3 12" id="KW-0808">Transferase</keyword>